<proteinExistence type="predicted"/>
<evidence type="ECO:0000256" key="1">
    <source>
        <dbReference type="SAM" id="MobiDB-lite"/>
    </source>
</evidence>
<protein>
    <submittedName>
        <fullName evidence="2">Uncharacterized protein</fullName>
    </submittedName>
</protein>
<sequence>MPGYLYLLIDLRKVLDSENNINVKNSRRIFKRMAHSIPEPVLPPNSLNSQISGILRATRPFLDTDRDWILQNIELSVYDALLKRIDEIRSEIQSHRDAVHKSMAAYSSTLARIRRLPSENFRTVFREVQNTQWCNMGVHGSSAMSHIVLQYWPPHPTETLHHTVSALRAMIPRSAQYPLDIVFELQDDYKQFAAVQVFPMILEESYRWRSMVFKITLTLLEHMKVVREKIPCLESLTMKTAFIPYSIRKELPEDIRNNLMICSTNASDSVHDVISVMNEFIYRSRCSLTSLFIHNPVSFYQDFTEDCLLFMDSLVSLEIGLLEDENAMFDALASIGFLPNLQHPSLRIPSCMEPSLWNQLPVMITSRSQYLRSIRISCGNYDEVKRINEHLAPLRSPGLPIVVYWERHYGSITRFGKFECYTVGVKDRNPEGSYMYMTPTRRQHLFLLNLIKGTNTGLRVTVQKVPVREKGRLEHDDKDEPGKCWVSIQNARRYAKSGVANEEDEEGLKIGDKCEEGKDETATALSGVPSSFKLTLQLDVSTCNNSHSALLGQRSSTNSKTSQRIQSRRRALAGNIDENIATPELDVEDCEQSLDEWTGLAHLHNGLETAHFDPTPTDSSSTNEGGSIPTSGVGGREGTHEDESLMSATERPALLCDFTSTFGG</sequence>
<name>A0A2H3DPC5_ARMGA</name>
<dbReference type="AlphaFoldDB" id="A0A2H3DPC5"/>
<keyword evidence="3" id="KW-1185">Reference proteome</keyword>
<feature type="compositionally biased region" description="Polar residues" evidence="1">
    <location>
        <begin position="548"/>
        <end position="565"/>
    </location>
</feature>
<dbReference type="STRING" id="47427.A0A2H3DPC5"/>
<dbReference type="Proteomes" id="UP000217790">
    <property type="component" value="Unassembled WGS sequence"/>
</dbReference>
<feature type="region of interest" description="Disordered" evidence="1">
    <location>
        <begin position="608"/>
        <end position="651"/>
    </location>
</feature>
<dbReference type="OrthoDB" id="3365698at2759"/>
<organism evidence="2 3">
    <name type="scientific">Armillaria gallica</name>
    <name type="common">Bulbous honey fungus</name>
    <name type="synonym">Armillaria bulbosa</name>
    <dbReference type="NCBI Taxonomy" id="47427"/>
    <lineage>
        <taxon>Eukaryota</taxon>
        <taxon>Fungi</taxon>
        <taxon>Dikarya</taxon>
        <taxon>Basidiomycota</taxon>
        <taxon>Agaricomycotina</taxon>
        <taxon>Agaricomycetes</taxon>
        <taxon>Agaricomycetidae</taxon>
        <taxon>Agaricales</taxon>
        <taxon>Marasmiineae</taxon>
        <taxon>Physalacriaceae</taxon>
        <taxon>Armillaria</taxon>
    </lineage>
</organism>
<dbReference type="InParanoid" id="A0A2H3DPC5"/>
<reference evidence="3" key="1">
    <citation type="journal article" date="2017" name="Nat. Ecol. Evol.">
        <title>Genome expansion and lineage-specific genetic innovations in the forest pathogenic fungi Armillaria.</title>
        <authorList>
            <person name="Sipos G."/>
            <person name="Prasanna A.N."/>
            <person name="Walter M.C."/>
            <person name="O'Connor E."/>
            <person name="Balint B."/>
            <person name="Krizsan K."/>
            <person name="Kiss B."/>
            <person name="Hess J."/>
            <person name="Varga T."/>
            <person name="Slot J."/>
            <person name="Riley R."/>
            <person name="Boka B."/>
            <person name="Rigling D."/>
            <person name="Barry K."/>
            <person name="Lee J."/>
            <person name="Mihaltcheva S."/>
            <person name="LaButti K."/>
            <person name="Lipzen A."/>
            <person name="Waldron R."/>
            <person name="Moloney N.M."/>
            <person name="Sperisen C."/>
            <person name="Kredics L."/>
            <person name="Vagvoelgyi C."/>
            <person name="Patrignani A."/>
            <person name="Fitzpatrick D."/>
            <person name="Nagy I."/>
            <person name="Doyle S."/>
            <person name="Anderson J.B."/>
            <person name="Grigoriev I.V."/>
            <person name="Gueldener U."/>
            <person name="Muensterkoetter M."/>
            <person name="Nagy L.G."/>
        </authorList>
    </citation>
    <scope>NUCLEOTIDE SEQUENCE [LARGE SCALE GENOMIC DNA]</scope>
    <source>
        <strain evidence="3">Ar21-2</strain>
    </source>
</reference>
<evidence type="ECO:0000313" key="2">
    <source>
        <dbReference type="EMBL" id="PBK90103.1"/>
    </source>
</evidence>
<feature type="compositionally biased region" description="Polar residues" evidence="1">
    <location>
        <begin position="616"/>
        <end position="630"/>
    </location>
</feature>
<accession>A0A2H3DPC5</accession>
<gene>
    <name evidence="2" type="ORF">ARMGADRAFT_1032688</name>
</gene>
<feature type="region of interest" description="Disordered" evidence="1">
    <location>
        <begin position="548"/>
        <end position="571"/>
    </location>
</feature>
<dbReference type="EMBL" id="KZ293666">
    <property type="protein sequence ID" value="PBK90103.1"/>
    <property type="molecule type" value="Genomic_DNA"/>
</dbReference>
<evidence type="ECO:0000313" key="3">
    <source>
        <dbReference type="Proteomes" id="UP000217790"/>
    </source>
</evidence>